<dbReference type="EnsemblMetazoa" id="AATE007589-RA">
    <property type="protein sequence ID" value="AATE007589-PA.1"/>
    <property type="gene ID" value="AATE007589"/>
</dbReference>
<dbReference type="AlphaFoldDB" id="A0A182IXV9"/>
<dbReference type="VEuPathDB" id="VectorBase:AATE007589"/>
<protein>
    <submittedName>
        <fullName evidence="1">Uncharacterized protein</fullName>
    </submittedName>
</protein>
<sequence>MAGNIPSRDNLQERRKYIIIITNITNIIALIAVARQEAPRSALGLHTGCSWGRGAQISDFKTAINAPPGIDEMPHTDRRQQPWLKGDAAVSGNGRWQGRAVAVHYLPDQPVEFKLLKLTAVASGGG</sequence>
<reference evidence="1" key="1">
    <citation type="submission" date="2022-08" db="UniProtKB">
        <authorList>
            <consortium name="EnsemblMetazoa"/>
        </authorList>
    </citation>
    <scope>IDENTIFICATION</scope>
    <source>
        <strain evidence="1">EBRO</strain>
    </source>
</reference>
<evidence type="ECO:0000313" key="1">
    <source>
        <dbReference type="EnsemblMetazoa" id="AATE007589-PA.1"/>
    </source>
</evidence>
<name>A0A182IXV9_ANOAO</name>
<accession>A0A182IXV9</accession>
<organism evidence="1">
    <name type="scientific">Anopheles atroparvus</name>
    <name type="common">European mosquito</name>
    <dbReference type="NCBI Taxonomy" id="41427"/>
    <lineage>
        <taxon>Eukaryota</taxon>
        <taxon>Metazoa</taxon>
        <taxon>Ecdysozoa</taxon>
        <taxon>Arthropoda</taxon>
        <taxon>Hexapoda</taxon>
        <taxon>Insecta</taxon>
        <taxon>Pterygota</taxon>
        <taxon>Neoptera</taxon>
        <taxon>Endopterygota</taxon>
        <taxon>Diptera</taxon>
        <taxon>Nematocera</taxon>
        <taxon>Culicoidea</taxon>
        <taxon>Culicidae</taxon>
        <taxon>Anophelinae</taxon>
        <taxon>Anopheles</taxon>
    </lineage>
</organism>
<proteinExistence type="predicted"/>